<dbReference type="Proteomes" id="UP000281725">
    <property type="component" value="Unassembled WGS sequence"/>
</dbReference>
<dbReference type="NCBIfam" id="TIGR02532">
    <property type="entry name" value="IV_pilin_GFxxxE"/>
    <property type="match status" value="1"/>
</dbReference>
<keyword evidence="5" id="KW-0997">Cell inner membrane</keyword>
<keyword evidence="3" id="KW-1003">Cell membrane</keyword>
<dbReference type="Pfam" id="PF12019">
    <property type="entry name" value="GspH"/>
    <property type="match status" value="1"/>
</dbReference>
<feature type="domain" description="General secretion pathway GspH" evidence="12">
    <location>
        <begin position="42"/>
        <end position="131"/>
    </location>
</feature>
<comment type="subcellular location">
    <subcellularLocation>
        <location evidence="1">Cell inner membrane</location>
        <topology evidence="1">Single-pass membrane protein</topology>
    </subcellularLocation>
</comment>
<keyword evidence="7 11" id="KW-1133">Transmembrane helix</keyword>
<dbReference type="GeneID" id="60846891"/>
<gene>
    <name evidence="14" type="ORF">D6R50_09230</name>
    <name evidence="13" type="ORF">WM43_07990</name>
</gene>
<dbReference type="InterPro" id="IPR045584">
    <property type="entry name" value="Pilin-like"/>
</dbReference>
<dbReference type="AlphaFoldDB" id="A0A165TBE3"/>
<protein>
    <recommendedName>
        <fullName evidence="2">Type II secretion system protein H</fullName>
    </recommendedName>
    <alternativeName>
        <fullName evidence="10">General secretion pathway protein H</fullName>
    </alternativeName>
</protein>
<evidence type="ECO:0000256" key="6">
    <source>
        <dbReference type="ARBA" id="ARBA00022692"/>
    </source>
</evidence>
<dbReference type="OrthoDB" id="5587184at2"/>
<evidence type="ECO:0000256" key="8">
    <source>
        <dbReference type="ARBA" id="ARBA00023136"/>
    </source>
</evidence>
<evidence type="ECO:0000259" key="12">
    <source>
        <dbReference type="Pfam" id="PF12019"/>
    </source>
</evidence>
<evidence type="ECO:0000256" key="9">
    <source>
        <dbReference type="ARBA" id="ARBA00025772"/>
    </source>
</evidence>
<evidence type="ECO:0000256" key="7">
    <source>
        <dbReference type="ARBA" id="ARBA00022989"/>
    </source>
</evidence>
<dbReference type="GO" id="GO:0015627">
    <property type="term" value="C:type II protein secretion system complex"/>
    <property type="evidence" value="ECO:0007669"/>
    <property type="project" value="InterPro"/>
</dbReference>
<evidence type="ECO:0000313" key="16">
    <source>
        <dbReference type="Proteomes" id="UP000281725"/>
    </source>
</evidence>
<dbReference type="STRING" id="654.AMS64_18660"/>
<evidence type="ECO:0000313" key="14">
    <source>
        <dbReference type="EMBL" id="RKJ89431.1"/>
    </source>
</evidence>
<keyword evidence="4" id="KW-0488">Methylation</keyword>
<dbReference type="EMBL" id="CP014774">
    <property type="protein sequence ID" value="ANB52612.1"/>
    <property type="molecule type" value="Genomic_DNA"/>
</dbReference>
<evidence type="ECO:0000256" key="3">
    <source>
        <dbReference type="ARBA" id="ARBA00022475"/>
    </source>
</evidence>
<dbReference type="Gene3D" id="3.30.700.10">
    <property type="entry name" value="Glycoprotein, Type 4 Pilin"/>
    <property type="match status" value="1"/>
</dbReference>
<dbReference type="SUPFAM" id="SSF54523">
    <property type="entry name" value="Pili subunits"/>
    <property type="match status" value="1"/>
</dbReference>
<accession>A0A165TBE3</accession>
<keyword evidence="8 11" id="KW-0472">Membrane</keyword>
<evidence type="ECO:0000256" key="4">
    <source>
        <dbReference type="ARBA" id="ARBA00022481"/>
    </source>
</evidence>
<evidence type="ECO:0000256" key="5">
    <source>
        <dbReference type="ARBA" id="ARBA00022519"/>
    </source>
</evidence>
<name>A0A165TBE3_AERVE</name>
<evidence type="ECO:0000256" key="1">
    <source>
        <dbReference type="ARBA" id="ARBA00004377"/>
    </source>
</evidence>
<organism evidence="14 16">
    <name type="scientific">Aeromonas veronii</name>
    <dbReference type="NCBI Taxonomy" id="654"/>
    <lineage>
        <taxon>Bacteria</taxon>
        <taxon>Pseudomonadati</taxon>
        <taxon>Pseudomonadota</taxon>
        <taxon>Gammaproteobacteria</taxon>
        <taxon>Aeromonadales</taxon>
        <taxon>Aeromonadaceae</taxon>
        <taxon>Aeromonas</taxon>
    </lineage>
</organism>
<evidence type="ECO:0000256" key="2">
    <source>
        <dbReference type="ARBA" id="ARBA00021549"/>
    </source>
</evidence>
<dbReference type="InterPro" id="IPR022346">
    <property type="entry name" value="T2SS_GspH"/>
</dbReference>
<evidence type="ECO:0000256" key="11">
    <source>
        <dbReference type="SAM" id="Phobius"/>
    </source>
</evidence>
<comment type="similarity">
    <text evidence="9">Belongs to the GSP H family.</text>
</comment>
<dbReference type="Pfam" id="PF07963">
    <property type="entry name" value="N_methyl"/>
    <property type="match status" value="1"/>
</dbReference>
<dbReference type="InterPro" id="IPR012902">
    <property type="entry name" value="N_methyl_site"/>
</dbReference>
<evidence type="ECO:0000313" key="15">
    <source>
        <dbReference type="Proteomes" id="UP000076809"/>
    </source>
</evidence>
<proteinExistence type="inferred from homology"/>
<dbReference type="Proteomes" id="UP000076809">
    <property type="component" value="Chromosome"/>
</dbReference>
<dbReference type="RefSeq" id="WP_005349592.1">
    <property type="nucleotide sequence ID" value="NZ_CAAKNL010000070.1"/>
</dbReference>
<evidence type="ECO:0000313" key="13">
    <source>
        <dbReference type="EMBL" id="ANB52612.1"/>
    </source>
</evidence>
<dbReference type="EMBL" id="RAWX01000002">
    <property type="protein sequence ID" value="RKJ89431.1"/>
    <property type="molecule type" value="Genomic_DNA"/>
</dbReference>
<keyword evidence="6 11" id="KW-0812">Transmembrane</keyword>
<reference evidence="13 15" key="1">
    <citation type="journal article" date="2016" name="J. Clin. Microbiol.">
        <title>Detection and Whole-Genome Sequencing of Carbapenemase-Producing Aeromonas hydrophila Isolates from Routine Perirectal Surveillance Culture.</title>
        <authorList>
            <person name="Hughes H.Y."/>
            <person name="Conlan S.P."/>
            <person name="Lau A.F."/>
            <person name="Dekker J.P."/>
            <person name="Michelin A.V."/>
            <person name="Youn J.H."/>
            <person name="Henderson D.K."/>
            <person name="Frank K.M."/>
            <person name="Segre J.A."/>
            <person name="Palmore T.N."/>
        </authorList>
    </citation>
    <scope>NUCLEOTIDE SEQUENCE [LARGE SCALE GENOMIC DNA]</scope>
    <source>
        <strain evidence="13 15">AVNIH1</strain>
    </source>
</reference>
<dbReference type="GO" id="GO:0015628">
    <property type="term" value="P:protein secretion by the type II secretion system"/>
    <property type="evidence" value="ECO:0007669"/>
    <property type="project" value="InterPro"/>
</dbReference>
<evidence type="ECO:0000256" key="10">
    <source>
        <dbReference type="ARBA" id="ARBA00030775"/>
    </source>
</evidence>
<dbReference type="GO" id="GO:0005886">
    <property type="term" value="C:plasma membrane"/>
    <property type="evidence" value="ECO:0007669"/>
    <property type="project" value="UniProtKB-SubCell"/>
</dbReference>
<sequence length="139" mass="14684">MNVRGFTLIELMITVGIAAILLLVGLPSMSQRLAAERLDRSATELASAYRFARSEAVKLTLPVVLQGTENGGWEVMADSQRLRQASAPGGGVVIKPFDPIQIAPTGSSSHAEIILANRLGEQRVLCVAPSGQLLQGSCS</sequence>
<reference evidence="14 16" key="2">
    <citation type="submission" date="2018-09" db="EMBL/GenBank/DDBJ databases">
        <title>Genome sequencing of Aeromonas veronii MS-17-88.</title>
        <authorList>
            <person name="Tekedar H.C."/>
            <person name="Arick M.A."/>
            <person name="Hsu C.-Y."/>
            <person name="Thrash A."/>
            <person name="Karsi A."/>
            <person name="Lawrence M.L."/>
            <person name="Abdelhamed H."/>
        </authorList>
    </citation>
    <scope>NUCLEOTIDE SEQUENCE [LARGE SCALE GENOMIC DNA]</scope>
    <source>
        <strain evidence="14 16">MS 17-88</strain>
    </source>
</reference>
<dbReference type="PROSITE" id="PS00409">
    <property type="entry name" value="PROKAR_NTER_METHYL"/>
    <property type="match status" value="1"/>
</dbReference>
<feature type="transmembrane region" description="Helical" evidence="11">
    <location>
        <begin position="6"/>
        <end position="26"/>
    </location>
</feature>